<sequence length="95" mass="10527">MGTVTDEWRLCAVVLDSRVLRVVAEVAALRFAGGMVRNPAGWPPPSAPWITTTRVWTAFASICWMMRPRGLVAGHADLAIYAAKAARKDQFQWVE</sequence>
<gene>
    <name evidence="1" type="ORF">AFERRI_530054</name>
</gene>
<reference evidence="1" key="2">
    <citation type="submission" date="2014-07" db="EMBL/GenBank/DDBJ databases">
        <title>Initial genome analysis of the psychrotolerant acidophile Acidithiobacillus ferrivorans CF27: insights into iron and sulfur oxidation pathways and into biofilm formation.</title>
        <authorList>
            <person name="Talla E."/>
            <person name="Hedrich S."/>
            <person name="Mangenot S."/>
            <person name="Ji B."/>
            <person name="Johnson D.B."/>
            <person name="Barbe V."/>
            <person name="Bonnefoy V."/>
        </authorList>
    </citation>
    <scope>NUCLEOTIDE SEQUENCE [LARGE SCALE GENOMIC DNA]</scope>
    <source>
        <strain evidence="1">CF27</strain>
    </source>
</reference>
<name>A0A060UXA6_9PROT</name>
<evidence type="ECO:0000313" key="1">
    <source>
        <dbReference type="EMBL" id="CDQ11159.1"/>
    </source>
</evidence>
<organism evidence="1">
    <name type="scientific">Acidithiobacillus ferrivorans</name>
    <dbReference type="NCBI Taxonomy" id="160808"/>
    <lineage>
        <taxon>Bacteria</taxon>
        <taxon>Pseudomonadati</taxon>
        <taxon>Pseudomonadota</taxon>
        <taxon>Acidithiobacillia</taxon>
        <taxon>Acidithiobacillales</taxon>
        <taxon>Acidithiobacillaceae</taxon>
        <taxon>Acidithiobacillus</taxon>
    </lineage>
</organism>
<dbReference type="EMBL" id="CCCS020000049">
    <property type="protein sequence ID" value="CDQ11159.1"/>
    <property type="molecule type" value="Genomic_DNA"/>
</dbReference>
<accession>A0A060UXA6</accession>
<proteinExistence type="predicted"/>
<reference evidence="1" key="1">
    <citation type="submission" date="2014-03" db="EMBL/GenBank/DDBJ databases">
        <authorList>
            <person name="Genoscope - CEA"/>
        </authorList>
    </citation>
    <scope>NUCLEOTIDE SEQUENCE [LARGE SCALE GENOMIC DNA]</scope>
    <source>
        <strain evidence="1">CF27</strain>
    </source>
</reference>
<protein>
    <submittedName>
        <fullName evidence="1">Uncharacterized protein</fullName>
    </submittedName>
</protein>
<dbReference type="AlphaFoldDB" id="A0A060UXA6"/>
<comment type="caution">
    <text evidence="1">The sequence shown here is derived from an EMBL/GenBank/DDBJ whole genome shotgun (WGS) entry which is preliminary data.</text>
</comment>